<dbReference type="Pfam" id="PF03140">
    <property type="entry name" value="DUF247"/>
    <property type="match status" value="1"/>
</dbReference>
<reference evidence="2" key="1">
    <citation type="submission" date="2024-10" db="EMBL/GenBank/DDBJ databases">
        <authorList>
            <person name="Ryan C."/>
        </authorList>
    </citation>
    <scope>NUCLEOTIDE SEQUENCE [LARGE SCALE GENOMIC DNA]</scope>
</reference>
<sequence>MEMDASSHSSNWDVAIEVEEDEFVPLTLQAKEMARWNRTCICRVPEWVKRVTSIDAYRPWMVSLGPFHHGHKDLVPMEEHKRRAVQHIVKRSGKRLEDFISAIEEVVNELRQAYGHLDNKWCGEKGNDRFIKMMVRDGCFLLEFIRTDQLRTAEEVDDDYAENDPIFSDLGFYYVWPRLRTDIITMENQLPLLVLQRLLHVQHGQPKTAKEVNEMVMNLLDCEVVEGMNKLAFHPLDIFHRSFKLCAPPRRDNQVGECFKFCASLRRDKQVGERDEVDSVMPSAVELREAGIRFERCSKNVREVSFTNGVLYMPRVIVDDETDKMYLNMMAFERLYHAAGNDVTDYIFFMDNIINTGKDVELLRSDEVMEQTLGSDEEVAKLFNTMNKGALMGPSSKLHDVHREVKAYCKKPWKRLRASFVHTYLSTPWVFISLVAAFILLGFTILQTVYTVLPFYTKS</sequence>
<dbReference type="AlphaFoldDB" id="A0ABC9B138"/>
<name>A0ABC9B138_9POAL</name>
<dbReference type="PANTHER" id="PTHR31170:SF18">
    <property type="entry name" value="(WILD MALAYSIAN BANANA) HYPOTHETICAL PROTEIN"/>
    <property type="match status" value="1"/>
</dbReference>
<evidence type="ECO:0000256" key="1">
    <source>
        <dbReference type="SAM" id="Phobius"/>
    </source>
</evidence>
<accession>A0ABC9B138</accession>
<organism evidence="2 3">
    <name type="scientific">Urochloa decumbens</name>
    <dbReference type="NCBI Taxonomy" id="240449"/>
    <lineage>
        <taxon>Eukaryota</taxon>
        <taxon>Viridiplantae</taxon>
        <taxon>Streptophyta</taxon>
        <taxon>Embryophyta</taxon>
        <taxon>Tracheophyta</taxon>
        <taxon>Spermatophyta</taxon>
        <taxon>Magnoliopsida</taxon>
        <taxon>Liliopsida</taxon>
        <taxon>Poales</taxon>
        <taxon>Poaceae</taxon>
        <taxon>PACMAD clade</taxon>
        <taxon>Panicoideae</taxon>
        <taxon>Panicodae</taxon>
        <taxon>Paniceae</taxon>
        <taxon>Melinidinae</taxon>
        <taxon>Urochloa</taxon>
    </lineage>
</organism>
<keyword evidence="1" id="KW-1133">Transmembrane helix</keyword>
<proteinExistence type="predicted"/>
<dbReference type="EMBL" id="OZ075133">
    <property type="protein sequence ID" value="CAL4988557.1"/>
    <property type="molecule type" value="Genomic_DNA"/>
</dbReference>
<gene>
    <name evidence="2" type="ORF">URODEC1_LOCUS59296</name>
</gene>
<keyword evidence="1" id="KW-0472">Membrane</keyword>
<dbReference type="PANTHER" id="PTHR31170">
    <property type="entry name" value="BNAC04G53230D PROTEIN"/>
    <property type="match status" value="1"/>
</dbReference>
<keyword evidence="1" id="KW-0812">Transmembrane</keyword>
<protein>
    <submittedName>
        <fullName evidence="2">Uncharacterized protein</fullName>
    </submittedName>
</protein>
<feature type="transmembrane region" description="Helical" evidence="1">
    <location>
        <begin position="429"/>
        <end position="453"/>
    </location>
</feature>
<dbReference type="Proteomes" id="UP001497457">
    <property type="component" value="Chromosome 23rd"/>
</dbReference>
<keyword evidence="3" id="KW-1185">Reference proteome</keyword>
<evidence type="ECO:0000313" key="3">
    <source>
        <dbReference type="Proteomes" id="UP001497457"/>
    </source>
</evidence>
<dbReference type="InterPro" id="IPR004158">
    <property type="entry name" value="DUF247_pln"/>
</dbReference>
<evidence type="ECO:0000313" key="2">
    <source>
        <dbReference type="EMBL" id="CAL4988557.1"/>
    </source>
</evidence>